<keyword evidence="3" id="KW-1185">Reference proteome</keyword>
<protein>
    <recommendedName>
        <fullName evidence="4">F-box domain-containing protein</fullName>
    </recommendedName>
</protein>
<gene>
    <name evidence="2" type="ORF">NLJ89_g4832</name>
</gene>
<evidence type="ECO:0008006" key="4">
    <source>
        <dbReference type="Google" id="ProtNLM"/>
    </source>
</evidence>
<evidence type="ECO:0000256" key="1">
    <source>
        <dbReference type="SAM" id="MobiDB-lite"/>
    </source>
</evidence>
<reference evidence="2" key="1">
    <citation type="submission" date="2022-07" db="EMBL/GenBank/DDBJ databases">
        <title>Genome Sequence of Agrocybe chaxingu.</title>
        <authorList>
            <person name="Buettner E."/>
        </authorList>
    </citation>
    <scope>NUCLEOTIDE SEQUENCE</scope>
    <source>
        <strain evidence="2">MP-N11</strain>
    </source>
</reference>
<dbReference type="InterPro" id="IPR036047">
    <property type="entry name" value="F-box-like_dom_sf"/>
</dbReference>
<dbReference type="SUPFAM" id="SSF81383">
    <property type="entry name" value="F-box domain"/>
    <property type="match status" value="1"/>
</dbReference>
<comment type="caution">
    <text evidence="2">The sequence shown here is derived from an EMBL/GenBank/DDBJ whole genome shotgun (WGS) entry which is preliminary data.</text>
</comment>
<name>A0A9W8K1C1_9AGAR</name>
<dbReference type="EMBL" id="JANKHO010000420">
    <property type="protein sequence ID" value="KAJ3510163.1"/>
    <property type="molecule type" value="Genomic_DNA"/>
</dbReference>
<organism evidence="2 3">
    <name type="scientific">Agrocybe chaxingu</name>
    <dbReference type="NCBI Taxonomy" id="84603"/>
    <lineage>
        <taxon>Eukaryota</taxon>
        <taxon>Fungi</taxon>
        <taxon>Dikarya</taxon>
        <taxon>Basidiomycota</taxon>
        <taxon>Agaricomycotina</taxon>
        <taxon>Agaricomycetes</taxon>
        <taxon>Agaricomycetidae</taxon>
        <taxon>Agaricales</taxon>
        <taxon>Agaricineae</taxon>
        <taxon>Strophariaceae</taxon>
        <taxon>Agrocybe</taxon>
    </lineage>
</organism>
<dbReference type="OrthoDB" id="3054030at2759"/>
<evidence type="ECO:0000313" key="2">
    <source>
        <dbReference type="EMBL" id="KAJ3510163.1"/>
    </source>
</evidence>
<evidence type="ECO:0000313" key="3">
    <source>
        <dbReference type="Proteomes" id="UP001148786"/>
    </source>
</evidence>
<feature type="region of interest" description="Disordered" evidence="1">
    <location>
        <begin position="516"/>
        <end position="537"/>
    </location>
</feature>
<dbReference type="Proteomes" id="UP001148786">
    <property type="component" value="Unassembled WGS sequence"/>
</dbReference>
<proteinExistence type="predicted"/>
<sequence>MPTLPMKKAAYLNYWRLLTRTKLSESERTSIIMSLPNELLIRILLDGALTQHDIYNTGFVCRRFNHVALPLFLKTHGITNPNDNISLEVLKWSPTRKGLPDALAGLNSATYSVTSSVRRLSCAFTEFRRPRTGLAGFQLATDLHHAVRRLTSFVNRLSKIQTAAIFLVDQPLDTIQPRRRSNGRKGARMEAICDWADALGELLNAIVDRGCTRLTVQYDAAIDIELYNLRVGGGDHTVAQHAQENKGIVRSKLPPSFVQWDWEEGSLATSDAEEPNTRGPLHSFPSPPPASVLKLDFFTDSYTTIVDAPFSWQPKFRISASTDPGFIGLSSMKEICSDLLRAWYGWNGLRLPRPLVGRSGDYAPCKLPHCLPASSQKYAFLERSCSHVYLVFGTWKHLLKLFGFSSELVHQKGNVLLPMMIDEESLSLPQLQALIMPYYSLHSTYPASYISGGSHPEIEFVLDADGVKTRDMEPVIKYVTNLTTQAVWQHNSKMKGGIPLTEAAIEELARGDSLQTTGRLPDPAHTSHFKEGSPSANGHRPAIAFPLVTTLRLRNLDGDLDEDPQRTLTSLCQYLNLLFPRVWRIEFPTGLLNWKEPTIGQEKEDELFERLTRALKEACSQVKEIRVNDEVWNIL</sequence>
<dbReference type="AlphaFoldDB" id="A0A9W8K1C1"/>
<accession>A0A9W8K1C1</accession>